<evidence type="ECO:0000313" key="2">
    <source>
        <dbReference type="EMBL" id="KDP34888.1"/>
    </source>
</evidence>
<dbReference type="EMBL" id="KK914502">
    <property type="protein sequence ID" value="KDP34888.1"/>
    <property type="molecule type" value="Genomic_DNA"/>
</dbReference>
<gene>
    <name evidence="2" type="ORF">JCGZ_09176</name>
</gene>
<dbReference type="Proteomes" id="UP000027138">
    <property type="component" value="Unassembled WGS sequence"/>
</dbReference>
<dbReference type="Pfam" id="PF08268">
    <property type="entry name" value="FBA_3"/>
    <property type="match status" value="1"/>
</dbReference>
<protein>
    <recommendedName>
        <fullName evidence="1">F-box domain-containing protein</fullName>
    </recommendedName>
</protein>
<evidence type="ECO:0000313" key="3">
    <source>
        <dbReference type="Proteomes" id="UP000027138"/>
    </source>
</evidence>
<reference evidence="2 3" key="1">
    <citation type="journal article" date="2014" name="PLoS ONE">
        <title>Global Analysis of Gene Expression Profiles in Physic Nut (Jatropha curcas L.) Seedlings Exposed to Salt Stress.</title>
        <authorList>
            <person name="Zhang L."/>
            <person name="Zhang C."/>
            <person name="Wu P."/>
            <person name="Chen Y."/>
            <person name="Li M."/>
            <person name="Jiang H."/>
            <person name="Wu G."/>
        </authorList>
    </citation>
    <scope>NUCLEOTIDE SEQUENCE [LARGE SCALE GENOMIC DNA]</scope>
    <source>
        <strain evidence="3">cv. GZQX0401</strain>
        <tissue evidence="2">Young leaves</tissue>
    </source>
</reference>
<dbReference type="Gene3D" id="1.20.1280.50">
    <property type="match status" value="1"/>
</dbReference>
<dbReference type="NCBIfam" id="TIGR01640">
    <property type="entry name" value="F_box_assoc_1"/>
    <property type="match status" value="1"/>
</dbReference>
<dbReference type="Pfam" id="PF00646">
    <property type="entry name" value="F-box"/>
    <property type="match status" value="1"/>
</dbReference>
<organism evidence="2 3">
    <name type="scientific">Jatropha curcas</name>
    <name type="common">Barbados nut</name>
    <dbReference type="NCBI Taxonomy" id="180498"/>
    <lineage>
        <taxon>Eukaryota</taxon>
        <taxon>Viridiplantae</taxon>
        <taxon>Streptophyta</taxon>
        <taxon>Embryophyta</taxon>
        <taxon>Tracheophyta</taxon>
        <taxon>Spermatophyta</taxon>
        <taxon>Magnoliopsida</taxon>
        <taxon>eudicotyledons</taxon>
        <taxon>Gunneridae</taxon>
        <taxon>Pentapetalae</taxon>
        <taxon>rosids</taxon>
        <taxon>fabids</taxon>
        <taxon>Malpighiales</taxon>
        <taxon>Euphorbiaceae</taxon>
        <taxon>Crotonoideae</taxon>
        <taxon>Jatropheae</taxon>
        <taxon>Jatropha</taxon>
    </lineage>
</organism>
<feature type="domain" description="F-box" evidence="1">
    <location>
        <begin position="3"/>
        <end position="53"/>
    </location>
</feature>
<dbReference type="SUPFAM" id="SSF81383">
    <property type="entry name" value="F-box domain"/>
    <property type="match status" value="1"/>
</dbReference>
<dbReference type="OrthoDB" id="813237at2759"/>
<keyword evidence="3" id="KW-1185">Reference proteome</keyword>
<dbReference type="PANTHER" id="PTHR31672:SF13">
    <property type="entry name" value="F-BOX PROTEIN CPR30-LIKE"/>
    <property type="match status" value="1"/>
</dbReference>
<dbReference type="SMART" id="SM00256">
    <property type="entry name" value="FBOX"/>
    <property type="match status" value="1"/>
</dbReference>
<accession>A0A067KIQ4</accession>
<name>A0A067KIQ4_JATCU</name>
<dbReference type="InterPro" id="IPR050796">
    <property type="entry name" value="SCF_F-box_component"/>
</dbReference>
<proteinExistence type="predicted"/>
<sequence>MASNSQNILPKDLAIDILTLLPVKSLMRFKCVSKSWCATIRSSDFISQHFKKKNSCHLLVHYYVSPYADDLVELFLDETLEDLSHQHFGLPIPFSKLHGPCNGIFCVSDGSSYALWNPATKELQHLPATLAKPSLPVPLTSGGDICGFGLDPITNNFKVLVIQGFLSEYHFFAQVMLHTFGTNVWRELEIGQDYSLPHGTLSQDYVVTSSSCYTFLNGVHYWLASHNFDNRILSFHMSNDEFQEIQVPYYSLYATHETLVIYHDSIALLLYEMTNNILDIWVMMEDGSWIKQITVGPLPELLYPIGYWKNDQLILESDTGQLKLCTPNTQEVKELRLKGSPLYYGVFIVKESLVSLNHRDEQPQYVED</sequence>
<dbReference type="PROSITE" id="PS50181">
    <property type="entry name" value="FBOX"/>
    <property type="match status" value="1"/>
</dbReference>
<dbReference type="STRING" id="180498.A0A067KIQ4"/>
<dbReference type="PANTHER" id="PTHR31672">
    <property type="entry name" value="BNACNNG10540D PROTEIN"/>
    <property type="match status" value="1"/>
</dbReference>
<dbReference type="InterPro" id="IPR013187">
    <property type="entry name" value="F-box-assoc_dom_typ3"/>
</dbReference>
<dbReference type="AlphaFoldDB" id="A0A067KIQ4"/>
<dbReference type="CDD" id="cd22157">
    <property type="entry name" value="F-box_AtFBW1-like"/>
    <property type="match status" value="1"/>
</dbReference>
<dbReference type="InterPro" id="IPR017451">
    <property type="entry name" value="F-box-assoc_interact_dom"/>
</dbReference>
<dbReference type="InterPro" id="IPR011043">
    <property type="entry name" value="Gal_Oxase/kelch_b-propeller"/>
</dbReference>
<dbReference type="InterPro" id="IPR001810">
    <property type="entry name" value="F-box_dom"/>
</dbReference>
<dbReference type="SUPFAM" id="SSF50965">
    <property type="entry name" value="Galactose oxidase, central domain"/>
    <property type="match status" value="1"/>
</dbReference>
<dbReference type="InterPro" id="IPR036047">
    <property type="entry name" value="F-box-like_dom_sf"/>
</dbReference>
<evidence type="ECO:0000259" key="1">
    <source>
        <dbReference type="PROSITE" id="PS50181"/>
    </source>
</evidence>
<dbReference type="KEGG" id="jcu:105636813"/>